<keyword evidence="5 6" id="KW-0539">Nucleus</keyword>
<feature type="compositionally biased region" description="Basic and acidic residues" evidence="7">
    <location>
        <begin position="633"/>
        <end position="678"/>
    </location>
</feature>
<feature type="region of interest" description="Disordered" evidence="7">
    <location>
        <begin position="1"/>
        <end position="398"/>
    </location>
</feature>
<dbReference type="Proteomes" id="UP000002279">
    <property type="component" value="Unplaced"/>
</dbReference>
<feature type="compositionally biased region" description="Polar residues" evidence="7">
    <location>
        <begin position="569"/>
        <end position="593"/>
    </location>
</feature>
<evidence type="ECO:0000256" key="5">
    <source>
        <dbReference type="ARBA" id="ARBA00023242"/>
    </source>
</evidence>
<name>A0A6I8PH67_ORNAN</name>
<evidence type="ECO:0000256" key="7">
    <source>
        <dbReference type="SAM" id="MobiDB-lite"/>
    </source>
</evidence>
<dbReference type="InterPro" id="IPR051870">
    <property type="entry name" value="Elongin-A_domain"/>
</dbReference>
<gene>
    <name evidence="10" type="primary">ELOA</name>
</gene>
<dbReference type="GO" id="GO:0006355">
    <property type="term" value="P:regulation of DNA-templated transcription"/>
    <property type="evidence" value="ECO:0007669"/>
    <property type="project" value="UniProtKB-ARBA"/>
</dbReference>
<feature type="compositionally biased region" description="Gly residues" evidence="7">
    <location>
        <begin position="1182"/>
        <end position="1192"/>
    </location>
</feature>
<dbReference type="Pfam" id="PF08711">
    <property type="entry name" value="Med26"/>
    <property type="match status" value="1"/>
</dbReference>
<feature type="compositionally biased region" description="Polar residues" evidence="7">
    <location>
        <begin position="779"/>
        <end position="788"/>
    </location>
</feature>
<accession>A0A6I8PH67</accession>
<dbReference type="GO" id="GO:0006368">
    <property type="term" value="P:transcription elongation by RNA polymerase II"/>
    <property type="evidence" value="ECO:0007669"/>
    <property type="project" value="InterPro"/>
</dbReference>
<dbReference type="PROSITE" id="PS50181">
    <property type="entry name" value="FBOX"/>
    <property type="match status" value="1"/>
</dbReference>
<dbReference type="Pfam" id="PF06881">
    <property type="entry name" value="Elongin_A"/>
    <property type="match status" value="1"/>
</dbReference>
<feature type="compositionally biased region" description="Basic and acidic residues" evidence="7">
    <location>
        <begin position="827"/>
        <end position="840"/>
    </location>
</feature>
<dbReference type="InterPro" id="IPR003617">
    <property type="entry name" value="TFIIS/CRSP70_N_sub"/>
</dbReference>
<dbReference type="OMA" id="EDWRASC"/>
<dbReference type="Gene3D" id="1.20.930.10">
    <property type="entry name" value="Conserved domain common to transcription factors TFIIS, elongin A, CRSP70"/>
    <property type="match status" value="1"/>
</dbReference>
<dbReference type="SMART" id="SM00509">
    <property type="entry name" value="TFS2N"/>
    <property type="match status" value="1"/>
</dbReference>
<feature type="domain" description="F-box" evidence="8">
    <location>
        <begin position="977"/>
        <end position="1021"/>
    </location>
</feature>
<keyword evidence="11" id="KW-1185">Reference proteome</keyword>
<proteinExistence type="predicted"/>
<evidence type="ECO:0000256" key="2">
    <source>
        <dbReference type="ARBA" id="ARBA00021346"/>
    </source>
</evidence>
<feature type="compositionally biased region" description="Low complexity" evidence="7">
    <location>
        <begin position="357"/>
        <end position="367"/>
    </location>
</feature>
<dbReference type="InParanoid" id="A0A6I8PH67"/>
<feature type="region of interest" description="Disordered" evidence="7">
    <location>
        <begin position="478"/>
        <end position="866"/>
    </location>
</feature>
<feature type="compositionally biased region" description="Low complexity" evidence="7">
    <location>
        <begin position="757"/>
        <end position="766"/>
    </location>
</feature>
<feature type="compositionally biased region" description="Basic and acidic residues" evidence="7">
    <location>
        <begin position="7"/>
        <end position="37"/>
    </location>
</feature>
<dbReference type="PROSITE" id="PS51319">
    <property type="entry name" value="TFIIS_N"/>
    <property type="match status" value="1"/>
</dbReference>
<feature type="compositionally biased region" description="Basic and acidic residues" evidence="7">
    <location>
        <begin position="246"/>
        <end position="257"/>
    </location>
</feature>
<evidence type="ECO:0000313" key="11">
    <source>
        <dbReference type="Proteomes" id="UP000002279"/>
    </source>
</evidence>
<dbReference type="InterPro" id="IPR017923">
    <property type="entry name" value="TFIIS_N"/>
</dbReference>
<dbReference type="GO" id="GO:0070449">
    <property type="term" value="C:elongin complex"/>
    <property type="evidence" value="ECO:0007669"/>
    <property type="project" value="InterPro"/>
</dbReference>
<sequence>MSSLEMSKGESRSGQTERDRDRSQARTKREPSRDRNRVQNRFEATLDGIQVRDRTEGRGEKKKIEASQARTKTEPNRDQNQAQVSLEGIRARGRAEKTETEPNRDRSQARTEPRRDRNQAQNEFEASLEWIQVRGRAEKKKIESSQAQTRTEPNRDRNQVQSRFEASVERLQVRGRNEKKNIEASQAQARTEPNRDRSQARNKTQASLERIRARGGAEKSKTEPDPDRNRALHEFETTFQGIRARGRAEKSKAEPHRDRNRSRSRTEARGAQGQSGASSEPSQDRSQDRSRGGTDLDRAQTRREPKGGRSQARSPAPAGTGRSGERGPAREGRGSRRAEEPGGPGVPVPVPIPIPIPAGGSSASVGGERAGRGARRWARPGRRRQPSSGEEAAPGTTMAAQSVLQLVEKLQSRLADNPDPKKLLKHLKRLSDLPITIDILVETGVGKTVNGLRKHELVGGFAKDLVARWKRLVPTPQEVERSTLEEEDRSVSRKRPREPSPRPQVEEEDDDDAAAAVREDWRASCSQSRSPEHRGKKAKRLPGPERPARGPLLGEPREDRSRWGKASPLYSSDQEYSDPGQAQSPEPSGSPQGTYRDPYRSQEPGDEPPAAHRKPPRGPGEPGTRSKEHKSAHRDGRRGPEAAGSREEGRRPPSGDGAKDKLTPAGGPKREKEREGGGSRKRPLPEATPGNQAKKPKLKDSERPKPDRPKAGADGTEGARWRWDEDPAPRGREKGAVNSTKTQEGKARAPDADRKAAAPPLAGPAEAEAEDEFEPPTMSFESYLSYDQPQRKKKKPLKAAGSEGDKGHHKQNGSKAGGKGSDPVPKPAKETESRPERRPPADGPAKAKKASARGAGGDPLDRAGPPGSGALLRCGALNPSLSLCQIPIDVVPTLPDIPLPTMQTTYRPLPSLDLTPPSQPKRKVVSWPQEEEESGFTGRRLNSKMQVYSGSKSAYLPKMMSLYEQCIRVLNNNIDSIYEVGGVPYSVLEPVLERCTPEQLYRIEECNHVLIEESDQLWRTHCQRDFKRERPEEFESWREMYLRLHDAREQRLLLLTQNIRSAHANKPKGRQAKMAFVNSVAKPPRDVRRRQEKFGTGGAAVAERIKIKPAPFTSGSSGGGGYASGSGSNHSSNGPAYDGPSTSSVHSAPHVVSYDPRKPPVKSKRPCGRERPEGGKRFLLGGRWGRGAGGGGNDRDPTGFSVAEIAPMMAKTIKAFKNRFSRR</sequence>
<reference evidence="10" key="2">
    <citation type="submission" date="2025-09" db="UniProtKB">
        <authorList>
            <consortium name="Ensembl"/>
        </authorList>
    </citation>
    <scope>IDENTIFICATION</scope>
    <source>
        <strain evidence="10">Glennie</strain>
    </source>
</reference>
<evidence type="ECO:0000259" key="9">
    <source>
        <dbReference type="PROSITE" id="PS51319"/>
    </source>
</evidence>
<evidence type="ECO:0000256" key="1">
    <source>
        <dbReference type="ARBA" id="ARBA00004123"/>
    </source>
</evidence>
<evidence type="ECO:0000256" key="3">
    <source>
        <dbReference type="ARBA" id="ARBA00023015"/>
    </source>
</evidence>
<feature type="compositionally biased region" description="Basic and acidic residues" evidence="7">
    <location>
        <begin position="89"/>
        <end position="118"/>
    </location>
</feature>
<feature type="compositionally biased region" description="Pro residues" evidence="7">
    <location>
        <begin position="344"/>
        <end position="356"/>
    </location>
</feature>
<feature type="compositionally biased region" description="Basic and acidic residues" evidence="7">
    <location>
        <begin position="282"/>
        <end position="307"/>
    </location>
</feature>
<dbReference type="SUPFAM" id="SSF81383">
    <property type="entry name" value="F-box domain"/>
    <property type="match status" value="1"/>
</dbReference>
<feature type="compositionally biased region" description="Basic and acidic residues" evidence="7">
    <location>
        <begin position="166"/>
        <end position="182"/>
    </location>
</feature>
<feature type="compositionally biased region" description="Low complexity" evidence="7">
    <location>
        <begin position="1125"/>
        <end position="1134"/>
    </location>
</feature>
<reference evidence="10" key="1">
    <citation type="submission" date="2025-08" db="UniProtKB">
        <authorList>
            <consortium name="Ensembl"/>
        </authorList>
    </citation>
    <scope>IDENTIFICATION</scope>
    <source>
        <strain evidence="10">Glennie</strain>
    </source>
</reference>
<dbReference type="GeneTree" id="ENSGT00390000002428"/>
<dbReference type="InterPro" id="IPR010684">
    <property type="entry name" value="RNA_pol_II_trans_fac_SIII_A"/>
</dbReference>
<feature type="region of interest" description="Disordered" evidence="7">
    <location>
        <begin position="1063"/>
        <end position="1200"/>
    </location>
</feature>
<dbReference type="PANTHER" id="PTHR15141">
    <property type="entry name" value="TRANSCRIPTION ELONGATION FACTOR B POLYPEPTIDE 3"/>
    <property type="match status" value="1"/>
</dbReference>
<dbReference type="CDD" id="cd00183">
    <property type="entry name" value="TFIIS_I"/>
    <property type="match status" value="1"/>
</dbReference>
<protein>
    <recommendedName>
        <fullName evidence="2">Elongin-A</fullName>
    </recommendedName>
</protein>
<feature type="compositionally biased region" description="Basic and acidic residues" evidence="7">
    <location>
        <begin position="323"/>
        <end position="340"/>
    </location>
</feature>
<dbReference type="PANTHER" id="PTHR15141:SF75">
    <property type="entry name" value="ELONGIN-A"/>
    <property type="match status" value="1"/>
</dbReference>
<feature type="compositionally biased region" description="Basic and acidic residues" evidence="7">
    <location>
        <begin position="209"/>
        <end position="236"/>
    </location>
</feature>
<comment type="subcellular location">
    <subcellularLocation>
        <location evidence="1 6">Nucleus</location>
    </subcellularLocation>
</comment>
<dbReference type="InterPro" id="IPR001810">
    <property type="entry name" value="F-box_dom"/>
</dbReference>
<feature type="domain" description="TFIIS N-terminal" evidence="9">
    <location>
        <begin position="401"/>
        <end position="476"/>
    </location>
</feature>
<dbReference type="Ensembl" id="ENSOANT00000049823.1">
    <property type="protein sequence ID" value="ENSOANP00000052017.1"/>
    <property type="gene ID" value="ENSOANG00000045912.1"/>
</dbReference>
<keyword evidence="4" id="KW-0804">Transcription</keyword>
<organism evidence="10 11">
    <name type="scientific">Ornithorhynchus anatinus</name>
    <name type="common">Duckbill platypus</name>
    <dbReference type="NCBI Taxonomy" id="9258"/>
    <lineage>
        <taxon>Eukaryota</taxon>
        <taxon>Metazoa</taxon>
        <taxon>Chordata</taxon>
        <taxon>Craniata</taxon>
        <taxon>Vertebrata</taxon>
        <taxon>Euteleostomi</taxon>
        <taxon>Mammalia</taxon>
        <taxon>Monotremata</taxon>
        <taxon>Ornithorhynchidae</taxon>
        <taxon>Ornithorhynchus</taxon>
    </lineage>
</organism>
<dbReference type="Gene3D" id="6.10.250.3180">
    <property type="match status" value="1"/>
</dbReference>
<dbReference type="FunCoup" id="A0A6I8PH67">
    <property type="interactions" value="2146"/>
</dbReference>
<dbReference type="FunFam" id="1.20.930.10:FF:000010">
    <property type="entry name" value="elongin-A isoform X1"/>
    <property type="match status" value="1"/>
</dbReference>
<feature type="compositionally biased region" description="Polar residues" evidence="7">
    <location>
        <begin position="272"/>
        <end position="281"/>
    </location>
</feature>
<dbReference type="InterPro" id="IPR036047">
    <property type="entry name" value="F-box-like_dom_sf"/>
</dbReference>
<dbReference type="AlphaFoldDB" id="A0A6I8PH67"/>
<feature type="compositionally biased region" description="Basic and acidic residues" evidence="7">
    <location>
        <begin position="1167"/>
        <end position="1176"/>
    </location>
</feature>
<feature type="region of interest" description="Disordered" evidence="7">
    <location>
        <begin position="908"/>
        <end position="931"/>
    </location>
</feature>
<feature type="compositionally biased region" description="Basic and acidic residues" evidence="7">
    <location>
        <begin position="50"/>
        <end position="77"/>
    </location>
</feature>
<evidence type="ECO:0000313" key="10">
    <source>
        <dbReference type="Ensembl" id="ENSOANP00000052017.1"/>
    </source>
</evidence>
<dbReference type="Bgee" id="ENSOANG00000045912">
    <property type="expression patterns" value="Expressed in liver and 7 other cell types or tissues"/>
</dbReference>
<evidence type="ECO:0000256" key="6">
    <source>
        <dbReference type="PROSITE-ProRule" id="PRU00649"/>
    </source>
</evidence>
<dbReference type="SUPFAM" id="SSF47676">
    <property type="entry name" value="Conserved domain common to transcription factors TFIIS, elongin A, CRSP70"/>
    <property type="match status" value="1"/>
</dbReference>
<feature type="compositionally biased region" description="Basic and acidic residues" evidence="7">
    <location>
        <begin position="698"/>
        <end position="735"/>
    </location>
</feature>
<keyword evidence="3" id="KW-0805">Transcription regulation</keyword>
<feature type="compositionally biased region" description="Basic residues" evidence="7">
    <location>
        <begin position="372"/>
        <end position="385"/>
    </location>
</feature>
<feature type="compositionally biased region" description="Basic and acidic residues" evidence="7">
    <location>
        <begin position="743"/>
        <end position="756"/>
    </location>
</feature>
<dbReference type="InterPro" id="IPR035441">
    <property type="entry name" value="TFIIS/LEDGF_dom_sf"/>
</dbReference>
<evidence type="ECO:0000259" key="8">
    <source>
        <dbReference type="PROSITE" id="PS50181"/>
    </source>
</evidence>
<evidence type="ECO:0000256" key="4">
    <source>
        <dbReference type="ARBA" id="ARBA00023163"/>
    </source>
</evidence>